<evidence type="ECO:0000256" key="8">
    <source>
        <dbReference type="ARBA" id="ARBA00022989"/>
    </source>
</evidence>
<evidence type="ECO:0000256" key="2">
    <source>
        <dbReference type="ARBA" id="ARBA00009984"/>
    </source>
</evidence>
<name>A0A6B8KGR6_9HYPH</name>
<dbReference type="PANTHER" id="PTHR30093:SF45">
    <property type="entry name" value="TYPE II SECRETION SYSTEM CORE PROTEIN G"/>
    <property type="match status" value="1"/>
</dbReference>
<dbReference type="SUPFAM" id="SSF54523">
    <property type="entry name" value="Pili subunits"/>
    <property type="match status" value="1"/>
</dbReference>
<dbReference type="OrthoDB" id="9795612at2"/>
<reference evidence="13 14" key="1">
    <citation type="submission" date="2019-11" db="EMBL/GenBank/DDBJ databases">
        <title>The genome sequence of Methylocystis heyeri.</title>
        <authorList>
            <person name="Oshkin I.Y."/>
            <person name="Miroshnikov K."/>
            <person name="Dedysh S.N."/>
        </authorList>
    </citation>
    <scope>NUCLEOTIDE SEQUENCE [LARGE SCALE GENOMIC DNA]</scope>
    <source>
        <strain evidence="13 14">H2</strain>
    </source>
</reference>
<proteinExistence type="inferred from homology"/>
<organism evidence="13 14">
    <name type="scientific">Methylocystis heyeri</name>
    <dbReference type="NCBI Taxonomy" id="391905"/>
    <lineage>
        <taxon>Bacteria</taxon>
        <taxon>Pseudomonadati</taxon>
        <taxon>Pseudomonadota</taxon>
        <taxon>Alphaproteobacteria</taxon>
        <taxon>Hyphomicrobiales</taxon>
        <taxon>Methylocystaceae</taxon>
        <taxon>Methylocystis</taxon>
    </lineage>
</organism>
<evidence type="ECO:0000256" key="4">
    <source>
        <dbReference type="ARBA" id="ARBA00022475"/>
    </source>
</evidence>
<dbReference type="PANTHER" id="PTHR30093">
    <property type="entry name" value="GENERAL SECRETION PATHWAY PROTEIN G"/>
    <property type="match status" value="1"/>
</dbReference>
<dbReference type="AlphaFoldDB" id="A0A6B8KGR6"/>
<comment type="similarity">
    <text evidence="2">Belongs to the GSP G family.</text>
</comment>
<dbReference type="GO" id="GO:0015627">
    <property type="term" value="C:type II protein secretion system complex"/>
    <property type="evidence" value="ECO:0007669"/>
    <property type="project" value="InterPro"/>
</dbReference>
<dbReference type="PROSITE" id="PS00409">
    <property type="entry name" value="PROKAR_NTER_METHYL"/>
    <property type="match status" value="1"/>
</dbReference>
<sequence>MARSHSMTQAVFTNLSYKRRVRLARRGARSGAGFTLIEMLVVLGIIGLIVGLVGPRVLNYLSDAKVKTAQIQIENIASSLDLFYLDTGRYPNTEEGLGALVQRPHDASAWNGPYLKSNSVPKDPWGHAYIYRAPGQNGPYDIGSVGPEGRDGGKVTVSRNRDAAH</sequence>
<dbReference type="NCBIfam" id="TIGR02532">
    <property type="entry name" value="IV_pilin_GFxxxE"/>
    <property type="match status" value="1"/>
</dbReference>
<evidence type="ECO:0000256" key="1">
    <source>
        <dbReference type="ARBA" id="ARBA00004377"/>
    </source>
</evidence>
<feature type="region of interest" description="Disordered" evidence="10">
    <location>
        <begin position="140"/>
        <end position="165"/>
    </location>
</feature>
<evidence type="ECO:0000313" key="14">
    <source>
        <dbReference type="Proteomes" id="UP000309061"/>
    </source>
</evidence>
<keyword evidence="6" id="KW-0997">Cell inner membrane</keyword>
<protein>
    <recommendedName>
        <fullName evidence="3">Type II secretion system core protein G</fullName>
    </recommendedName>
</protein>
<dbReference type="PRINTS" id="PR00813">
    <property type="entry name" value="BCTERIALGSPG"/>
</dbReference>
<feature type="domain" description="Type II secretion system protein GspG C-terminal" evidence="12">
    <location>
        <begin position="56"/>
        <end position="154"/>
    </location>
</feature>
<keyword evidence="8 11" id="KW-1133">Transmembrane helix</keyword>
<evidence type="ECO:0000256" key="5">
    <source>
        <dbReference type="ARBA" id="ARBA00022481"/>
    </source>
</evidence>
<comment type="subcellular location">
    <subcellularLocation>
        <location evidence="1">Cell inner membrane</location>
        <topology evidence="1">Single-pass membrane protein</topology>
    </subcellularLocation>
</comment>
<evidence type="ECO:0000256" key="11">
    <source>
        <dbReference type="SAM" id="Phobius"/>
    </source>
</evidence>
<dbReference type="InterPro" id="IPR012902">
    <property type="entry name" value="N_methyl_site"/>
</dbReference>
<evidence type="ECO:0000313" key="13">
    <source>
        <dbReference type="EMBL" id="QGM46181.1"/>
    </source>
</evidence>
<keyword evidence="4" id="KW-1003">Cell membrane</keyword>
<feature type="transmembrane region" description="Helical" evidence="11">
    <location>
        <begin position="32"/>
        <end position="53"/>
    </location>
</feature>
<dbReference type="KEGG" id="mhey:H2LOC_011010"/>
<dbReference type="NCBIfam" id="TIGR01710">
    <property type="entry name" value="typeII_sec_gspG"/>
    <property type="match status" value="1"/>
</dbReference>
<dbReference type="Pfam" id="PF08334">
    <property type="entry name" value="T2SSG"/>
    <property type="match status" value="1"/>
</dbReference>
<dbReference type="GO" id="GO:0015628">
    <property type="term" value="P:protein secretion by the type II secretion system"/>
    <property type="evidence" value="ECO:0007669"/>
    <property type="project" value="InterPro"/>
</dbReference>
<dbReference type="Gene3D" id="3.30.700.10">
    <property type="entry name" value="Glycoprotein, Type 4 Pilin"/>
    <property type="match status" value="1"/>
</dbReference>
<dbReference type="InterPro" id="IPR045584">
    <property type="entry name" value="Pilin-like"/>
</dbReference>
<keyword evidence="14" id="KW-1185">Reference proteome</keyword>
<evidence type="ECO:0000259" key="12">
    <source>
        <dbReference type="Pfam" id="PF08334"/>
    </source>
</evidence>
<evidence type="ECO:0000256" key="9">
    <source>
        <dbReference type="ARBA" id="ARBA00023136"/>
    </source>
</evidence>
<keyword evidence="9 11" id="KW-0472">Membrane</keyword>
<accession>A0A6B8KGR6</accession>
<dbReference type="InterPro" id="IPR010054">
    <property type="entry name" value="Type2_sec_GspG"/>
</dbReference>
<keyword evidence="7 11" id="KW-0812">Transmembrane</keyword>
<evidence type="ECO:0000256" key="6">
    <source>
        <dbReference type="ARBA" id="ARBA00022519"/>
    </source>
</evidence>
<dbReference type="InterPro" id="IPR013545">
    <property type="entry name" value="T2SS_protein-GspG_C"/>
</dbReference>
<feature type="compositionally biased region" description="Basic and acidic residues" evidence="10">
    <location>
        <begin position="148"/>
        <end position="165"/>
    </location>
</feature>
<evidence type="ECO:0000256" key="7">
    <source>
        <dbReference type="ARBA" id="ARBA00022692"/>
    </source>
</evidence>
<dbReference type="Pfam" id="PF07963">
    <property type="entry name" value="N_methyl"/>
    <property type="match status" value="1"/>
</dbReference>
<dbReference type="InterPro" id="IPR000983">
    <property type="entry name" value="Bac_GSPG_pilin"/>
</dbReference>
<dbReference type="Proteomes" id="UP000309061">
    <property type="component" value="Chromosome"/>
</dbReference>
<evidence type="ECO:0000256" key="10">
    <source>
        <dbReference type="SAM" id="MobiDB-lite"/>
    </source>
</evidence>
<dbReference type="GO" id="GO:0005886">
    <property type="term" value="C:plasma membrane"/>
    <property type="evidence" value="ECO:0007669"/>
    <property type="project" value="UniProtKB-SubCell"/>
</dbReference>
<evidence type="ECO:0000256" key="3">
    <source>
        <dbReference type="ARBA" id="ARBA00020042"/>
    </source>
</evidence>
<gene>
    <name evidence="13" type="primary">gspG</name>
    <name evidence="13" type="ORF">H2LOC_011010</name>
</gene>
<dbReference type="EMBL" id="CP046052">
    <property type="protein sequence ID" value="QGM46181.1"/>
    <property type="molecule type" value="Genomic_DNA"/>
</dbReference>
<keyword evidence="5" id="KW-0488">Methylation</keyword>